<comment type="caution">
    <text evidence="1">The sequence shown here is derived from an EMBL/GenBank/DDBJ whole genome shotgun (WGS) entry which is preliminary data.</text>
</comment>
<dbReference type="InterPro" id="IPR036179">
    <property type="entry name" value="Ig-like_dom_sf"/>
</dbReference>
<dbReference type="SUPFAM" id="SSF48726">
    <property type="entry name" value="Immunoglobulin"/>
    <property type="match status" value="1"/>
</dbReference>
<protein>
    <recommendedName>
        <fullName evidence="3">Ig-like domain-containing protein</fullName>
    </recommendedName>
</protein>
<name>A0ABP0FCB8_CLALP</name>
<keyword evidence="2" id="KW-1185">Reference proteome</keyword>
<gene>
    <name evidence="1" type="ORF">CVLEPA_LOCUS6736</name>
</gene>
<dbReference type="EMBL" id="CAWYQH010000046">
    <property type="protein sequence ID" value="CAK8677348.1"/>
    <property type="molecule type" value="Genomic_DNA"/>
</dbReference>
<dbReference type="InterPro" id="IPR013783">
    <property type="entry name" value="Ig-like_fold"/>
</dbReference>
<evidence type="ECO:0008006" key="3">
    <source>
        <dbReference type="Google" id="ProtNLM"/>
    </source>
</evidence>
<dbReference type="Proteomes" id="UP001642483">
    <property type="component" value="Unassembled WGS sequence"/>
</dbReference>
<dbReference type="Gene3D" id="2.60.40.10">
    <property type="entry name" value="Immunoglobulins"/>
    <property type="match status" value="1"/>
</dbReference>
<reference evidence="1 2" key="1">
    <citation type="submission" date="2024-02" db="EMBL/GenBank/DDBJ databases">
        <authorList>
            <person name="Daric V."/>
            <person name="Darras S."/>
        </authorList>
    </citation>
    <scope>NUCLEOTIDE SEQUENCE [LARGE SCALE GENOMIC DNA]</scope>
</reference>
<sequence length="139" mass="14929">MSGSNTISSVSGCSISYDLDQSILVSCTAGNNVGSRSSDNQTITVVPAQRILHFNVDGANVTDNNVTSYLGTNVNFSCSIGFSDELKTSFYFFHESNNIGSEQSFDLTLQPSDTGNYSCTSMDSFGNYCASIYLDVLCE</sequence>
<evidence type="ECO:0000313" key="2">
    <source>
        <dbReference type="Proteomes" id="UP001642483"/>
    </source>
</evidence>
<organism evidence="1 2">
    <name type="scientific">Clavelina lepadiformis</name>
    <name type="common">Light-bulb sea squirt</name>
    <name type="synonym">Ascidia lepadiformis</name>
    <dbReference type="NCBI Taxonomy" id="159417"/>
    <lineage>
        <taxon>Eukaryota</taxon>
        <taxon>Metazoa</taxon>
        <taxon>Chordata</taxon>
        <taxon>Tunicata</taxon>
        <taxon>Ascidiacea</taxon>
        <taxon>Aplousobranchia</taxon>
        <taxon>Clavelinidae</taxon>
        <taxon>Clavelina</taxon>
    </lineage>
</organism>
<evidence type="ECO:0000313" key="1">
    <source>
        <dbReference type="EMBL" id="CAK8677348.1"/>
    </source>
</evidence>
<accession>A0ABP0FCB8</accession>
<proteinExistence type="predicted"/>